<dbReference type="AlphaFoldDB" id="A0A7G7VLM6"/>
<name>A0A7G7VLM6_9FIRM</name>
<reference evidence="1 2" key="1">
    <citation type="submission" date="2020-07" db="EMBL/GenBank/DDBJ databases">
        <title>Complete genome and description of Selenomonas timonensis sp. nov., a new bacterium isolated from a gingivitis subject.</title>
        <authorList>
            <person name="Antezack A."/>
        </authorList>
    </citation>
    <scope>NUCLEOTIDE SEQUENCE [LARGE SCALE GENOMIC DNA]</scope>
    <source>
        <strain evidence="1 2">Marseille-Q3039</strain>
    </source>
</reference>
<protein>
    <submittedName>
        <fullName evidence="1">Uncharacterized protein</fullName>
    </submittedName>
</protein>
<proteinExistence type="predicted"/>
<dbReference type="EMBL" id="CP060204">
    <property type="protein sequence ID" value="QNH55019.1"/>
    <property type="molecule type" value="Genomic_DNA"/>
</dbReference>
<dbReference type="RefSeq" id="WP_185980920.1">
    <property type="nucleotide sequence ID" value="NZ_CP060204.1"/>
</dbReference>
<dbReference type="KEGG" id="stim:H1B31_03535"/>
<gene>
    <name evidence="1" type="ORF">H1B31_03535</name>
</gene>
<organism evidence="1 2">
    <name type="scientific">Selenomonas timonae</name>
    <dbReference type="NCBI Taxonomy" id="2754044"/>
    <lineage>
        <taxon>Bacteria</taxon>
        <taxon>Bacillati</taxon>
        <taxon>Bacillota</taxon>
        <taxon>Negativicutes</taxon>
        <taxon>Selenomonadales</taxon>
        <taxon>Selenomonadaceae</taxon>
        <taxon>Selenomonas</taxon>
    </lineage>
</organism>
<dbReference type="Proteomes" id="UP000515480">
    <property type="component" value="Chromosome"/>
</dbReference>
<keyword evidence="2" id="KW-1185">Reference proteome</keyword>
<accession>A0A7G7VLM6</accession>
<evidence type="ECO:0000313" key="1">
    <source>
        <dbReference type="EMBL" id="QNH55019.1"/>
    </source>
</evidence>
<evidence type="ECO:0000313" key="2">
    <source>
        <dbReference type="Proteomes" id="UP000515480"/>
    </source>
</evidence>
<sequence length="140" mass="15528">MQVRVNVKRIGRRKNAIETRPYEIGEVRDVGELIAAFVTAEVARFNERATAGETALRYLTNAEIADAAMVGKIGFGADYNGQVQDLTAAIENARQSFEDGIYRIFINGDEVGGALDTPITLRENDEITFVRLTMLAGRMW</sequence>